<name>B0TEB3_HELMI</name>
<dbReference type="HOGENOM" id="CLU_000604_1_22_9"/>
<dbReference type="InterPro" id="IPR017871">
    <property type="entry name" value="ABC_transporter-like_CS"/>
</dbReference>
<keyword evidence="3" id="KW-0547">Nucleotide-binding</keyword>
<keyword evidence="4 7" id="KW-0067">ATP-binding</keyword>
<dbReference type="GO" id="GO:0005524">
    <property type="term" value="F:ATP binding"/>
    <property type="evidence" value="ECO:0007669"/>
    <property type="project" value="UniProtKB-KW"/>
</dbReference>
<dbReference type="GO" id="GO:0022857">
    <property type="term" value="F:transmembrane transporter activity"/>
    <property type="evidence" value="ECO:0007669"/>
    <property type="project" value="UniProtKB-ARBA"/>
</dbReference>
<evidence type="ECO:0000256" key="4">
    <source>
        <dbReference type="ARBA" id="ARBA00022840"/>
    </source>
</evidence>
<dbReference type="SUPFAM" id="SSF52540">
    <property type="entry name" value="P-loop containing nucleoside triphosphate hydrolases"/>
    <property type="match status" value="1"/>
</dbReference>
<dbReference type="Gene3D" id="3.40.50.300">
    <property type="entry name" value="P-loop containing nucleotide triphosphate hydrolases"/>
    <property type="match status" value="1"/>
</dbReference>
<dbReference type="InterPro" id="IPR017911">
    <property type="entry name" value="MacB-like_ATP-bd"/>
</dbReference>
<evidence type="ECO:0000313" key="8">
    <source>
        <dbReference type="Proteomes" id="UP000008550"/>
    </source>
</evidence>
<protein>
    <submittedName>
        <fullName evidence="7">Abc transporter ATP-binding protein</fullName>
    </submittedName>
</protein>
<evidence type="ECO:0000313" key="7">
    <source>
        <dbReference type="EMBL" id="ABZ85595.1"/>
    </source>
</evidence>
<accession>B0TEB3</accession>
<keyword evidence="8" id="KW-1185">Reference proteome</keyword>
<evidence type="ECO:0000259" key="6">
    <source>
        <dbReference type="PROSITE" id="PS50893"/>
    </source>
</evidence>
<dbReference type="eggNOG" id="COG1136">
    <property type="taxonomic scope" value="Bacteria"/>
</dbReference>
<dbReference type="GO" id="GO:0098796">
    <property type="term" value="C:membrane protein complex"/>
    <property type="evidence" value="ECO:0007669"/>
    <property type="project" value="UniProtKB-ARBA"/>
</dbReference>
<dbReference type="InterPro" id="IPR027417">
    <property type="entry name" value="P-loop_NTPase"/>
</dbReference>
<dbReference type="PANTHER" id="PTHR42798">
    <property type="entry name" value="LIPOPROTEIN-RELEASING SYSTEM ATP-BINDING PROTEIN LOLD"/>
    <property type="match status" value="1"/>
</dbReference>
<proteinExistence type="inferred from homology"/>
<sequence length="286" mass="30771">MNPVIRLEDIEKHYRIGDQEIRALRGVSLEIHEGEFVAIMGPSGSGKSTMMNVIGCLDKPSRGEYYLDGQAVSQASDDELAHIRNKKIGFIFQSFNLLARTEAVENVELPMLYAGVSAKDRRRRALAALEAVGLANRIHNRPNELSGGQQQRVSIARALANDPVILLADEPTGALDSKTTIEILSIFQQLNDAGKTIIVVTHEAEVAEHAKRIVRFLDGKIIEDSPVTQRRLAGNAETGNAEAGNGKVGNGESGNGQSGIGKAGKGEDGHQKVEKGEISNEEVACA</sequence>
<dbReference type="GO" id="GO:0016887">
    <property type="term" value="F:ATP hydrolysis activity"/>
    <property type="evidence" value="ECO:0007669"/>
    <property type="project" value="InterPro"/>
</dbReference>
<keyword evidence="2" id="KW-0813">Transport</keyword>
<organism evidence="7 8">
    <name type="scientific">Heliobacterium modesticaldum (strain ATCC 51547 / Ice1)</name>
    <dbReference type="NCBI Taxonomy" id="498761"/>
    <lineage>
        <taxon>Bacteria</taxon>
        <taxon>Bacillati</taxon>
        <taxon>Bacillota</taxon>
        <taxon>Clostridia</taxon>
        <taxon>Eubacteriales</taxon>
        <taxon>Heliobacteriaceae</taxon>
        <taxon>Heliomicrobium</taxon>
    </lineage>
</organism>
<comment type="similarity">
    <text evidence="1">Belongs to the ABC transporter superfamily.</text>
</comment>
<feature type="compositionally biased region" description="Gly residues" evidence="5">
    <location>
        <begin position="246"/>
        <end position="263"/>
    </location>
</feature>
<gene>
    <name evidence="7" type="ORF">HM1_3094</name>
</gene>
<dbReference type="STRING" id="498761.HM1_3094"/>
<dbReference type="InterPro" id="IPR003593">
    <property type="entry name" value="AAA+_ATPase"/>
</dbReference>
<evidence type="ECO:0000256" key="5">
    <source>
        <dbReference type="SAM" id="MobiDB-lite"/>
    </source>
</evidence>
<evidence type="ECO:0000256" key="1">
    <source>
        <dbReference type="ARBA" id="ARBA00005417"/>
    </source>
</evidence>
<dbReference type="RefSeq" id="WP_012284068.1">
    <property type="nucleotide sequence ID" value="NC_010337.2"/>
</dbReference>
<dbReference type="EMBL" id="CP000930">
    <property type="protein sequence ID" value="ABZ85595.1"/>
    <property type="molecule type" value="Genomic_DNA"/>
</dbReference>
<feature type="region of interest" description="Disordered" evidence="5">
    <location>
        <begin position="233"/>
        <end position="286"/>
    </location>
</feature>
<dbReference type="Proteomes" id="UP000008550">
    <property type="component" value="Chromosome"/>
</dbReference>
<dbReference type="Pfam" id="PF00005">
    <property type="entry name" value="ABC_tran"/>
    <property type="match status" value="1"/>
</dbReference>
<dbReference type="OrthoDB" id="9810992at2"/>
<dbReference type="PROSITE" id="PS00211">
    <property type="entry name" value="ABC_TRANSPORTER_1"/>
    <property type="match status" value="1"/>
</dbReference>
<evidence type="ECO:0000256" key="2">
    <source>
        <dbReference type="ARBA" id="ARBA00022448"/>
    </source>
</evidence>
<dbReference type="FunFam" id="3.40.50.300:FF:000032">
    <property type="entry name" value="Export ABC transporter ATP-binding protein"/>
    <property type="match status" value="1"/>
</dbReference>
<dbReference type="PROSITE" id="PS50893">
    <property type="entry name" value="ABC_TRANSPORTER_2"/>
    <property type="match status" value="1"/>
</dbReference>
<feature type="domain" description="ABC transporter" evidence="6">
    <location>
        <begin position="5"/>
        <end position="243"/>
    </location>
</feature>
<dbReference type="KEGG" id="hmo:HM1_3094"/>
<evidence type="ECO:0000256" key="3">
    <source>
        <dbReference type="ARBA" id="ARBA00022741"/>
    </source>
</evidence>
<dbReference type="AlphaFoldDB" id="B0TEB3"/>
<feature type="compositionally biased region" description="Basic and acidic residues" evidence="5">
    <location>
        <begin position="264"/>
        <end position="278"/>
    </location>
</feature>
<dbReference type="PANTHER" id="PTHR42798:SF6">
    <property type="entry name" value="CELL DIVISION ATP-BINDING PROTEIN FTSE"/>
    <property type="match status" value="1"/>
</dbReference>
<dbReference type="CDD" id="cd03255">
    <property type="entry name" value="ABC_MJ0796_LolCDE_FtsE"/>
    <property type="match status" value="1"/>
</dbReference>
<reference evidence="7 8" key="1">
    <citation type="journal article" date="2008" name="J. Bacteriol.">
        <title>The genome of Heliobacterium modesticaldum, a phototrophic representative of the Firmicutes containing the simplest photosynthetic apparatus.</title>
        <authorList>
            <person name="Sattley W.M."/>
            <person name="Madigan M.T."/>
            <person name="Swingley W.D."/>
            <person name="Cheung P.C."/>
            <person name="Clocksin K.M."/>
            <person name="Conrad A.L."/>
            <person name="Dejesa L.C."/>
            <person name="Honchak B.M."/>
            <person name="Jung D.O."/>
            <person name="Karbach L.E."/>
            <person name="Kurdoglu A."/>
            <person name="Lahiri S."/>
            <person name="Mastrian S.D."/>
            <person name="Page L.E."/>
            <person name="Taylor H.L."/>
            <person name="Wang Z.T."/>
            <person name="Raymond J."/>
            <person name="Chen M."/>
            <person name="Blankenship R.E."/>
            <person name="Touchman J.W."/>
        </authorList>
    </citation>
    <scope>NUCLEOTIDE SEQUENCE [LARGE SCALE GENOMIC DNA]</scope>
    <source>
        <strain evidence="8">ATCC 51547 / Ice1</strain>
    </source>
</reference>
<feature type="compositionally biased region" description="Low complexity" evidence="5">
    <location>
        <begin position="233"/>
        <end position="245"/>
    </location>
</feature>
<dbReference type="InterPro" id="IPR003439">
    <property type="entry name" value="ABC_transporter-like_ATP-bd"/>
</dbReference>
<dbReference type="SMART" id="SM00382">
    <property type="entry name" value="AAA"/>
    <property type="match status" value="1"/>
</dbReference>